<keyword evidence="3" id="KW-1185">Reference proteome</keyword>
<comment type="caution">
    <text evidence="2">The sequence shown here is derived from an EMBL/GenBank/DDBJ whole genome shotgun (WGS) entry which is preliminary data.</text>
</comment>
<protein>
    <submittedName>
        <fullName evidence="2">Uncharacterized protein</fullName>
    </submittedName>
</protein>
<evidence type="ECO:0000313" key="2">
    <source>
        <dbReference type="EMBL" id="CAH3193612.1"/>
    </source>
</evidence>
<keyword evidence="1" id="KW-1133">Transmembrane helix</keyword>
<feature type="transmembrane region" description="Helical" evidence="1">
    <location>
        <begin position="12"/>
        <end position="31"/>
    </location>
</feature>
<gene>
    <name evidence="2" type="ORF">PEVE_00026196</name>
</gene>
<feature type="non-terminal residue" evidence="2">
    <location>
        <position position="87"/>
    </location>
</feature>
<name>A0ABN8SSR3_9CNID</name>
<dbReference type="EMBL" id="CALNXI010003541">
    <property type="protein sequence ID" value="CAH3193612.1"/>
    <property type="molecule type" value="Genomic_DNA"/>
</dbReference>
<proteinExistence type="predicted"/>
<keyword evidence="1" id="KW-0472">Membrane</keyword>
<evidence type="ECO:0000256" key="1">
    <source>
        <dbReference type="SAM" id="Phobius"/>
    </source>
</evidence>
<accession>A0ABN8SSR3</accession>
<evidence type="ECO:0000313" key="3">
    <source>
        <dbReference type="Proteomes" id="UP001159427"/>
    </source>
</evidence>
<reference evidence="2 3" key="1">
    <citation type="submission" date="2022-05" db="EMBL/GenBank/DDBJ databases">
        <authorList>
            <consortium name="Genoscope - CEA"/>
            <person name="William W."/>
        </authorList>
    </citation>
    <scope>NUCLEOTIDE SEQUENCE [LARGE SCALE GENOMIC DNA]</scope>
</reference>
<organism evidence="2 3">
    <name type="scientific">Porites evermanni</name>
    <dbReference type="NCBI Taxonomy" id="104178"/>
    <lineage>
        <taxon>Eukaryota</taxon>
        <taxon>Metazoa</taxon>
        <taxon>Cnidaria</taxon>
        <taxon>Anthozoa</taxon>
        <taxon>Hexacorallia</taxon>
        <taxon>Scleractinia</taxon>
        <taxon>Fungiina</taxon>
        <taxon>Poritidae</taxon>
        <taxon>Porites</taxon>
    </lineage>
</organism>
<keyword evidence="1" id="KW-0812">Transmembrane</keyword>
<dbReference type="Proteomes" id="UP001159427">
    <property type="component" value="Unassembled WGS sequence"/>
</dbReference>
<sequence length="87" mass="9512">MPTITKPNSKYSLLESFTVTLLFVVFMSKLISSVKEFCLMSATGTLLFPNLITSGDTVCYQKFWEGGILKSSSPDPNSACFCRLATG</sequence>